<dbReference type="GO" id="GO:0006062">
    <property type="term" value="P:sorbitol catabolic process"/>
    <property type="evidence" value="ECO:0007669"/>
    <property type="project" value="TreeGrafter"/>
</dbReference>
<dbReference type="PROSITE" id="PS00059">
    <property type="entry name" value="ADH_ZINC"/>
    <property type="match status" value="1"/>
</dbReference>
<dbReference type="SMART" id="SM00829">
    <property type="entry name" value="PKS_ER"/>
    <property type="match status" value="1"/>
</dbReference>
<dbReference type="SUPFAM" id="SSF50129">
    <property type="entry name" value="GroES-like"/>
    <property type="match status" value="1"/>
</dbReference>
<proteinExistence type="inferred from homology"/>
<feature type="domain" description="Enoyl reductase (ER)" evidence="10">
    <location>
        <begin position="29"/>
        <end position="374"/>
    </location>
</feature>
<dbReference type="EMBL" id="OU900094">
    <property type="protein sequence ID" value="CAG9853929.1"/>
    <property type="molecule type" value="Genomic_DNA"/>
</dbReference>
<comment type="cofactor">
    <cofactor evidence="1 9">
        <name>Zn(2+)</name>
        <dbReference type="ChEBI" id="CHEBI:29105"/>
    </cofactor>
</comment>
<evidence type="ECO:0000256" key="9">
    <source>
        <dbReference type="RuleBase" id="RU361277"/>
    </source>
</evidence>
<dbReference type="GO" id="GO:0003939">
    <property type="term" value="F:L-iditol 2-dehydrogenase (NAD+) activity"/>
    <property type="evidence" value="ECO:0007669"/>
    <property type="project" value="TreeGrafter"/>
</dbReference>
<evidence type="ECO:0000313" key="11">
    <source>
        <dbReference type="EMBL" id="CAG9853929.1"/>
    </source>
</evidence>
<dbReference type="InterPro" id="IPR011032">
    <property type="entry name" value="GroES-like_sf"/>
</dbReference>
<evidence type="ECO:0000256" key="7">
    <source>
        <dbReference type="ARBA" id="ARBA00026132"/>
    </source>
</evidence>
<dbReference type="PANTHER" id="PTHR43161">
    <property type="entry name" value="SORBITOL DEHYDROGENASE"/>
    <property type="match status" value="1"/>
</dbReference>
<dbReference type="Gene3D" id="3.90.180.10">
    <property type="entry name" value="Medium-chain alcohol dehydrogenases, catalytic domain"/>
    <property type="match status" value="1"/>
</dbReference>
<evidence type="ECO:0000256" key="5">
    <source>
        <dbReference type="ARBA" id="ARBA00023002"/>
    </source>
</evidence>
<dbReference type="InterPro" id="IPR013154">
    <property type="entry name" value="ADH-like_N"/>
</dbReference>
<sequence length="386" mass="41811">MNLAQIAEILEGSAERYAGAGGVGADRMGLLHNLTAILEKPNVIKLEQRPIPKPNCTQVLLKMEVVGICGSDIHYWLEGRCGPFVLEAPMVMGHEASGVVVECGSKVKDLKVGDRVTIEPGYGCRRCTYCKTGKYNICPEMAFCATPPIDGNLCRYFVMEADFCYKLPCNMSLEEGTLMEPLAVGVHGCKLAKITLGSVVFVQGSGPIGLSVLSAARAYGAAAVLVTDIADYRLEYAKKLGAFETLNTEGMDENQIAEKVKSILGCEPHATFECAGNLTCARLGLLCTRAGGTVVLLGMGGLEMSLPFGAALVKEITMIGSFRYNNDYPEAIEMVRTGKVSVKELVTHRFKIEDTEAAYCTFKNRSGNPIKIMIYCNEDWDGKTPR</sequence>
<evidence type="ECO:0000256" key="4">
    <source>
        <dbReference type="ARBA" id="ARBA00022833"/>
    </source>
</evidence>
<comment type="similarity">
    <text evidence="2 9">Belongs to the zinc-containing alcohol dehydrogenase family.</text>
</comment>
<dbReference type="FunFam" id="3.40.50.720:FF:000068">
    <property type="entry name" value="Sorbitol dehydrogenase"/>
    <property type="match status" value="1"/>
</dbReference>
<dbReference type="InterPro" id="IPR045306">
    <property type="entry name" value="SDH-like"/>
</dbReference>
<keyword evidence="5" id="KW-0560">Oxidoreductase</keyword>
<dbReference type="InterPro" id="IPR002328">
    <property type="entry name" value="ADH_Zn_CS"/>
</dbReference>
<dbReference type="OrthoDB" id="1879366at2759"/>
<gene>
    <name evidence="11" type="ORF">PHYEVI_LOCUS396</name>
</gene>
<evidence type="ECO:0000313" key="12">
    <source>
        <dbReference type="Proteomes" id="UP001153712"/>
    </source>
</evidence>
<name>A0A9N9XHC1_PHYSR</name>
<evidence type="ECO:0000256" key="2">
    <source>
        <dbReference type="ARBA" id="ARBA00008072"/>
    </source>
</evidence>
<keyword evidence="12" id="KW-1185">Reference proteome</keyword>
<dbReference type="CDD" id="cd05285">
    <property type="entry name" value="sorbitol_DH"/>
    <property type="match status" value="1"/>
</dbReference>
<dbReference type="InterPro" id="IPR036291">
    <property type="entry name" value="NAD(P)-bd_dom_sf"/>
</dbReference>
<reference evidence="11" key="1">
    <citation type="submission" date="2022-01" db="EMBL/GenBank/DDBJ databases">
        <authorList>
            <person name="King R."/>
        </authorList>
    </citation>
    <scope>NUCLEOTIDE SEQUENCE</scope>
</reference>
<evidence type="ECO:0000256" key="1">
    <source>
        <dbReference type="ARBA" id="ARBA00001947"/>
    </source>
</evidence>
<keyword evidence="6" id="KW-0520">NAD</keyword>
<dbReference type="SUPFAM" id="SSF51735">
    <property type="entry name" value="NAD(P)-binding Rossmann-fold domains"/>
    <property type="match status" value="1"/>
</dbReference>
<protein>
    <recommendedName>
        <fullName evidence="7">Sorbitol dehydrogenase</fullName>
    </recommendedName>
    <alternativeName>
        <fullName evidence="8">Polyol dehydrogenase</fullName>
    </alternativeName>
</protein>
<dbReference type="PANTHER" id="PTHR43161:SF9">
    <property type="entry name" value="SORBITOL DEHYDROGENASE"/>
    <property type="match status" value="1"/>
</dbReference>
<dbReference type="InterPro" id="IPR020843">
    <property type="entry name" value="ER"/>
</dbReference>
<dbReference type="Gene3D" id="3.40.50.720">
    <property type="entry name" value="NAD(P)-binding Rossmann-like Domain"/>
    <property type="match status" value="1"/>
</dbReference>
<dbReference type="Pfam" id="PF00107">
    <property type="entry name" value="ADH_zinc_N"/>
    <property type="match status" value="1"/>
</dbReference>
<dbReference type="Pfam" id="PF08240">
    <property type="entry name" value="ADH_N"/>
    <property type="match status" value="1"/>
</dbReference>
<evidence type="ECO:0000256" key="3">
    <source>
        <dbReference type="ARBA" id="ARBA00022723"/>
    </source>
</evidence>
<dbReference type="GO" id="GO:0008270">
    <property type="term" value="F:zinc ion binding"/>
    <property type="evidence" value="ECO:0007669"/>
    <property type="project" value="InterPro"/>
</dbReference>
<organism evidence="11 12">
    <name type="scientific">Phyllotreta striolata</name>
    <name type="common">Striped flea beetle</name>
    <name type="synonym">Crioceris striolata</name>
    <dbReference type="NCBI Taxonomy" id="444603"/>
    <lineage>
        <taxon>Eukaryota</taxon>
        <taxon>Metazoa</taxon>
        <taxon>Ecdysozoa</taxon>
        <taxon>Arthropoda</taxon>
        <taxon>Hexapoda</taxon>
        <taxon>Insecta</taxon>
        <taxon>Pterygota</taxon>
        <taxon>Neoptera</taxon>
        <taxon>Endopterygota</taxon>
        <taxon>Coleoptera</taxon>
        <taxon>Polyphaga</taxon>
        <taxon>Cucujiformia</taxon>
        <taxon>Chrysomeloidea</taxon>
        <taxon>Chrysomelidae</taxon>
        <taxon>Galerucinae</taxon>
        <taxon>Alticini</taxon>
        <taxon>Phyllotreta</taxon>
    </lineage>
</organism>
<dbReference type="InterPro" id="IPR013149">
    <property type="entry name" value="ADH-like_C"/>
</dbReference>
<evidence type="ECO:0000256" key="8">
    <source>
        <dbReference type="ARBA" id="ARBA00032485"/>
    </source>
</evidence>
<evidence type="ECO:0000259" key="10">
    <source>
        <dbReference type="SMART" id="SM00829"/>
    </source>
</evidence>
<dbReference type="Proteomes" id="UP001153712">
    <property type="component" value="Chromosome 1"/>
</dbReference>
<keyword evidence="3 9" id="KW-0479">Metal-binding</keyword>
<evidence type="ECO:0000256" key="6">
    <source>
        <dbReference type="ARBA" id="ARBA00023027"/>
    </source>
</evidence>
<keyword evidence="4 9" id="KW-0862">Zinc</keyword>
<dbReference type="AlphaFoldDB" id="A0A9N9XHC1"/>
<accession>A0A9N9XHC1</accession>